<name>A0A8S0WRG3_9FIRM</name>
<sequence length="233" mass="25923">MHNLVRPSYIPEPIIMNLRLLTRQRWAVVSSLRRTKNTITRTLDECNIKFSLVATDLFGVSGRLVLTALLKEQAPDPFLLANFAKGKLRKKIPLLCEALTGHLSDEHRFILGLLLDDLSHIEQELLLLDARINAYVSVHGLLPWLNILLSIPGVKRLSAINILAEIGTDLSSFPDTAHFASWIALCPGNNISAGKAKSAAIRKANRYLRSALVQVAWAVPARRTLPWRITSSP</sequence>
<accession>A0A8S0WRG3</accession>
<dbReference type="KEGG" id="aacx:DEACI_4107"/>
<dbReference type="EMBL" id="LR746496">
    <property type="protein sequence ID" value="CAA7603284.1"/>
    <property type="molecule type" value="Genomic_DNA"/>
</dbReference>
<dbReference type="Pfam" id="PF02371">
    <property type="entry name" value="Transposase_20"/>
    <property type="match status" value="1"/>
</dbReference>
<dbReference type="GO" id="GO:0004803">
    <property type="term" value="F:transposase activity"/>
    <property type="evidence" value="ECO:0007669"/>
    <property type="project" value="InterPro"/>
</dbReference>
<gene>
    <name evidence="2" type="ORF">DEACI_4107</name>
</gene>
<dbReference type="InterPro" id="IPR047650">
    <property type="entry name" value="Transpos_IS110"/>
</dbReference>
<dbReference type="PANTHER" id="PTHR33055:SF13">
    <property type="entry name" value="TRANSPOSASE"/>
    <property type="match status" value="1"/>
</dbReference>
<protein>
    <submittedName>
        <fullName evidence="2">Transposase IS116/IS110/IS902 family</fullName>
    </submittedName>
</protein>
<evidence type="ECO:0000313" key="2">
    <source>
        <dbReference type="EMBL" id="CAA7603284.1"/>
    </source>
</evidence>
<dbReference type="InterPro" id="IPR003346">
    <property type="entry name" value="Transposase_20"/>
</dbReference>
<dbReference type="AlphaFoldDB" id="A0A8S0WRG3"/>
<proteinExistence type="predicted"/>
<dbReference type="GO" id="GO:0006313">
    <property type="term" value="P:DNA transposition"/>
    <property type="evidence" value="ECO:0007669"/>
    <property type="project" value="InterPro"/>
</dbReference>
<dbReference type="PANTHER" id="PTHR33055">
    <property type="entry name" value="TRANSPOSASE FOR INSERTION SEQUENCE ELEMENT IS1111A"/>
    <property type="match status" value="1"/>
</dbReference>
<dbReference type="GO" id="GO:0003677">
    <property type="term" value="F:DNA binding"/>
    <property type="evidence" value="ECO:0007669"/>
    <property type="project" value="InterPro"/>
</dbReference>
<reference evidence="2" key="1">
    <citation type="submission" date="2020-01" db="EMBL/GenBank/DDBJ databases">
        <authorList>
            <person name="Hornung B."/>
        </authorList>
    </citation>
    <scope>NUCLEOTIDE SEQUENCE</scope>
    <source>
        <strain evidence="2">PacBioINE</strain>
    </source>
</reference>
<organism evidence="2">
    <name type="scientific">Acididesulfobacillus acetoxydans</name>
    <dbReference type="NCBI Taxonomy" id="1561005"/>
    <lineage>
        <taxon>Bacteria</taxon>
        <taxon>Bacillati</taxon>
        <taxon>Bacillota</taxon>
        <taxon>Clostridia</taxon>
        <taxon>Eubacteriales</taxon>
        <taxon>Peptococcaceae</taxon>
        <taxon>Acididesulfobacillus</taxon>
    </lineage>
</organism>
<dbReference type="Proteomes" id="UP000836597">
    <property type="component" value="Chromosome"/>
</dbReference>
<feature type="domain" description="Transposase IS116/IS110/IS902 C-terminal" evidence="1">
    <location>
        <begin position="146"/>
        <end position="226"/>
    </location>
</feature>
<evidence type="ECO:0000259" key="1">
    <source>
        <dbReference type="Pfam" id="PF02371"/>
    </source>
</evidence>